<evidence type="ECO:0000256" key="1">
    <source>
        <dbReference type="SAM" id="MobiDB-lite"/>
    </source>
</evidence>
<dbReference type="OrthoDB" id="10672963at2759"/>
<comment type="caution">
    <text evidence="2">The sequence shown here is derived from an EMBL/GenBank/DDBJ whole genome shotgun (WGS) entry which is preliminary data.</text>
</comment>
<feature type="region of interest" description="Disordered" evidence="1">
    <location>
        <begin position="416"/>
        <end position="438"/>
    </location>
</feature>
<reference evidence="2" key="1">
    <citation type="submission" date="2021-07" db="EMBL/GenBank/DDBJ databases">
        <title>Elsinoe batatas strain:CRI-CJ2 Genome sequencing and assembly.</title>
        <authorList>
            <person name="Huang L."/>
        </authorList>
    </citation>
    <scope>NUCLEOTIDE SEQUENCE</scope>
    <source>
        <strain evidence="2">CRI-CJ2</strain>
    </source>
</reference>
<dbReference type="Proteomes" id="UP000809789">
    <property type="component" value="Unassembled WGS sequence"/>
</dbReference>
<evidence type="ECO:0000313" key="2">
    <source>
        <dbReference type="EMBL" id="KAG8630445.1"/>
    </source>
</evidence>
<dbReference type="AlphaFoldDB" id="A0A8K0LAC6"/>
<accession>A0A8K0LAC6</accession>
<dbReference type="EMBL" id="JAESVG020000002">
    <property type="protein sequence ID" value="KAG8630445.1"/>
    <property type="molecule type" value="Genomic_DNA"/>
</dbReference>
<keyword evidence="3" id="KW-1185">Reference proteome</keyword>
<organism evidence="2 3">
    <name type="scientific">Elsinoe batatas</name>
    <dbReference type="NCBI Taxonomy" id="2601811"/>
    <lineage>
        <taxon>Eukaryota</taxon>
        <taxon>Fungi</taxon>
        <taxon>Dikarya</taxon>
        <taxon>Ascomycota</taxon>
        <taxon>Pezizomycotina</taxon>
        <taxon>Dothideomycetes</taxon>
        <taxon>Dothideomycetidae</taxon>
        <taxon>Myriangiales</taxon>
        <taxon>Elsinoaceae</taxon>
        <taxon>Elsinoe</taxon>
    </lineage>
</organism>
<name>A0A8K0LAC6_9PEZI</name>
<sequence length="478" mass="53141">MADAAGFRTNLGTLLALNDTLRERLNQLIPSVQSQQAREDLKDLLERLAGVIRDNQDINQLWIDLADGLITETPARSFVNSLIISRRRENDAPYPTAGHHHPSVYPGRHCVRRCHRSPSSITPSLRGSAQDDKVRAAIDKAMMEVAIRLENFDDVRAKEVVHEEIRNFTKEILGNVFNDVGRALNPKKPRDLIQSSRIVNPCPCVGEGEGTHQSRMEAENLTFQTLFKLGARWLQKSRCEHSLGSSTKHASPRTLVSGVVLPDGAAVGDAHRGASASIVDELKAHLQAQEAARLQAEETARLHARFMPSRKLIAKTENGLIVTPKKMPIVELWKTPHANSRDSRRRERAILVQICSQPDDLASSRERSAAESTIVRDTSLSLLNLVPNSGEAVVSGAARYASNFRTGLPRGQPVKRACGGARGDSRVGLGQDDALSRAEPPQMPALAVQITERWFKHRMLDETVRRHIRQYRDFLDRS</sequence>
<evidence type="ECO:0000313" key="3">
    <source>
        <dbReference type="Proteomes" id="UP000809789"/>
    </source>
</evidence>
<gene>
    <name evidence="2" type="ORF">KVT40_002064</name>
</gene>
<protein>
    <submittedName>
        <fullName evidence="2">Uncharacterized protein</fullName>
    </submittedName>
</protein>
<proteinExistence type="predicted"/>